<dbReference type="EMBL" id="MDAL01000060">
    <property type="protein sequence ID" value="PMN88121.1"/>
    <property type="molecule type" value="Genomic_DNA"/>
</dbReference>
<gene>
    <name evidence="1" type="ORF">BCT23_06765</name>
</gene>
<organism evidence="1 2">
    <name type="scientific">Enterovibrio norvegicus</name>
    <dbReference type="NCBI Taxonomy" id="188144"/>
    <lineage>
        <taxon>Bacteria</taxon>
        <taxon>Pseudomonadati</taxon>
        <taxon>Pseudomonadota</taxon>
        <taxon>Gammaproteobacteria</taxon>
        <taxon>Vibrionales</taxon>
        <taxon>Vibrionaceae</taxon>
        <taxon>Enterovibrio</taxon>
    </lineage>
</organism>
<dbReference type="Proteomes" id="UP000235387">
    <property type="component" value="Unassembled WGS sequence"/>
</dbReference>
<dbReference type="AlphaFoldDB" id="A0A2N7L478"/>
<accession>A0A2N7L478</accession>
<evidence type="ECO:0000313" key="1">
    <source>
        <dbReference type="EMBL" id="PMN88121.1"/>
    </source>
</evidence>
<comment type="caution">
    <text evidence="1">The sequence shown here is derived from an EMBL/GenBank/DDBJ whole genome shotgun (WGS) entry which is preliminary data.</text>
</comment>
<sequence length="59" mass="6682">MKNKKRDAAKHWFFKAQNIREVAILYMRRDGIRNMASILSLKTSALSQGTVISADILSS</sequence>
<name>A0A2N7L478_9GAMM</name>
<evidence type="ECO:0000313" key="2">
    <source>
        <dbReference type="Proteomes" id="UP000235387"/>
    </source>
</evidence>
<reference evidence="2" key="1">
    <citation type="submission" date="2016-07" db="EMBL/GenBank/DDBJ databases">
        <title>Nontailed viruses are major unrecognized killers of bacteria in the ocean.</title>
        <authorList>
            <person name="Kauffman K."/>
            <person name="Hussain F."/>
            <person name="Yang J."/>
            <person name="Arevalo P."/>
            <person name="Brown J."/>
            <person name="Cutler M."/>
            <person name="Kelly L."/>
            <person name="Polz M.F."/>
        </authorList>
    </citation>
    <scope>NUCLEOTIDE SEQUENCE [LARGE SCALE GENOMIC DNA]</scope>
    <source>
        <strain evidence="2">10N.261.45.A10</strain>
    </source>
</reference>
<proteinExistence type="predicted"/>
<protein>
    <submittedName>
        <fullName evidence="1">Uncharacterized protein</fullName>
    </submittedName>
</protein>